<proteinExistence type="predicted"/>
<sequence length="125" mass="14579">MLKLNQLVNSSGTANEEVYMILIYYKFCQDILSLLIYVKDLRKHGVTLHFLIDKDCKPIYDVPTVYFVQSTHLNVQRIVFDVYRSLYNFFYLNFSSSIPHLSLKISHRGLSIPTPSIKFPRSNGK</sequence>
<gene>
    <name evidence="1" type="ORF">LOK49_LG02G01331</name>
</gene>
<keyword evidence="2" id="KW-1185">Reference proteome</keyword>
<accession>A0ACC0IQC2</accession>
<protein>
    <submittedName>
        <fullName evidence="1">SEC1 family transport protein SLY1</fullName>
    </submittedName>
</protein>
<evidence type="ECO:0000313" key="2">
    <source>
        <dbReference type="Proteomes" id="UP001060215"/>
    </source>
</evidence>
<name>A0ACC0IQC2_9ERIC</name>
<comment type="caution">
    <text evidence="1">The sequence shown here is derived from an EMBL/GenBank/DDBJ whole genome shotgun (WGS) entry which is preliminary data.</text>
</comment>
<dbReference type="Proteomes" id="UP001060215">
    <property type="component" value="Chromosome 3"/>
</dbReference>
<dbReference type="EMBL" id="CM045760">
    <property type="protein sequence ID" value="KAI8027665.1"/>
    <property type="molecule type" value="Genomic_DNA"/>
</dbReference>
<evidence type="ECO:0000313" key="1">
    <source>
        <dbReference type="EMBL" id="KAI8027665.1"/>
    </source>
</evidence>
<reference evidence="1 2" key="1">
    <citation type="journal article" date="2022" name="Plant J.">
        <title>Chromosome-level genome of Camellia lanceoleosa provides a valuable resource for understanding genome evolution and self-incompatibility.</title>
        <authorList>
            <person name="Gong W."/>
            <person name="Xiao S."/>
            <person name="Wang L."/>
            <person name="Liao Z."/>
            <person name="Chang Y."/>
            <person name="Mo W."/>
            <person name="Hu G."/>
            <person name="Li W."/>
            <person name="Zhao G."/>
            <person name="Zhu H."/>
            <person name="Hu X."/>
            <person name="Ji K."/>
            <person name="Xiang X."/>
            <person name="Song Q."/>
            <person name="Yuan D."/>
            <person name="Jin S."/>
            <person name="Zhang L."/>
        </authorList>
    </citation>
    <scope>NUCLEOTIDE SEQUENCE [LARGE SCALE GENOMIC DNA]</scope>
    <source>
        <strain evidence="1">SQ_2022a</strain>
    </source>
</reference>
<organism evidence="1 2">
    <name type="scientific">Camellia lanceoleosa</name>
    <dbReference type="NCBI Taxonomy" id="1840588"/>
    <lineage>
        <taxon>Eukaryota</taxon>
        <taxon>Viridiplantae</taxon>
        <taxon>Streptophyta</taxon>
        <taxon>Embryophyta</taxon>
        <taxon>Tracheophyta</taxon>
        <taxon>Spermatophyta</taxon>
        <taxon>Magnoliopsida</taxon>
        <taxon>eudicotyledons</taxon>
        <taxon>Gunneridae</taxon>
        <taxon>Pentapetalae</taxon>
        <taxon>asterids</taxon>
        <taxon>Ericales</taxon>
        <taxon>Theaceae</taxon>
        <taxon>Camellia</taxon>
    </lineage>
</organism>